<evidence type="ECO:0000259" key="4">
    <source>
        <dbReference type="Pfam" id="PF02275"/>
    </source>
</evidence>
<dbReference type="Pfam" id="PF02275">
    <property type="entry name" value="CBAH"/>
    <property type="match status" value="1"/>
</dbReference>
<dbReference type="CDD" id="cd00542">
    <property type="entry name" value="Ntn_PVA"/>
    <property type="match status" value="1"/>
</dbReference>
<organism evidence="5 6">
    <name type="scientific">Bauldia litoralis</name>
    <dbReference type="NCBI Taxonomy" id="665467"/>
    <lineage>
        <taxon>Bacteria</taxon>
        <taxon>Pseudomonadati</taxon>
        <taxon>Pseudomonadota</taxon>
        <taxon>Alphaproteobacteria</taxon>
        <taxon>Hyphomicrobiales</taxon>
        <taxon>Kaistiaceae</taxon>
        <taxon>Bauldia</taxon>
    </lineage>
</organism>
<dbReference type="OrthoDB" id="9794717at2"/>
<evidence type="ECO:0000313" key="5">
    <source>
        <dbReference type="EMBL" id="SDB56571.1"/>
    </source>
</evidence>
<gene>
    <name evidence="5" type="ORF">SAMN02982931_04496</name>
</gene>
<evidence type="ECO:0000256" key="3">
    <source>
        <dbReference type="SAM" id="SignalP"/>
    </source>
</evidence>
<dbReference type="Gene3D" id="3.60.60.10">
    <property type="entry name" value="Penicillin V Acylase, Chain A"/>
    <property type="match status" value="1"/>
</dbReference>
<evidence type="ECO:0000313" key="6">
    <source>
        <dbReference type="Proteomes" id="UP000199071"/>
    </source>
</evidence>
<dbReference type="GO" id="GO:0016787">
    <property type="term" value="F:hydrolase activity"/>
    <property type="evidence" value="ECO:0007669"/>
    <property type="project" value="UniProtKB-KW"/>
</dbReference>
<accession>A0A1G6EGK4</accession>
<evidence type="ECO:0000256" key="1">
    <source>
        <dbReference type="ARBA" id="ARBA00006625"/>
    </source>
</evidence>
<sequence>MAGKRMKSLTRVFLGTAMAASLVPLPVQACTSFLIHDTNGAPYYGRTMEFGFDLESSAIVIPRQYGLSATGPDGKLGGGMSWKSKYAAVGLSAFDMPVVTDGMNEKGLTGGILYFPDYVGYADPKTANPHGAMAPWDFLTWALTKFETVAEVKANLDGISIVGVELSQMGAVPPFHYTLHDATGASLVIEPVGGKLTVYDNPLGVMTNSPELSWHLTNLKNYVKLSSENAPPLKVDGETITSFGQGSGLLGIPGDPTPPSRFIRALGYTLSIEPVAPGAESVRLAEHVVNNFDIPVGWIRPGEAEGKSPLEYTQWSTVADITNTHYYVKSYDDQVLRGIDLKDFDLDAKDIVTAPLKPNMEPPALSFTK</sequence>
<dbReference type="PANTHER" id="PTHR35527:SF2">
    <property type="entry name" value="HYDROLASE"/>
    <property type="match status" value="1"/>
</dbReference>
<dbReference type="InterPro" id="IPR029055">
    <property type="entry name" value="Ntn_hydrolases_N"/>
</dbReference>
<reference evidence="5 6" key="1">
    <citation type="submission" date="2016-10" db="EMBL/GenBank/DDBJ databases">
        <authorList>
            <person name="de Groot N.N."/>
        </authorList>
    </citation>
    <scope>NUCLEOTIDE SEQUENCE [LARGE SCALE GENOMIC DNA]</scope>
    <source>
        <strain evidence="5 6">ATCC 35022</strain>
    </source>
</reference>
<proteinExistence type="inferred from homology"/>
<dbReference type="InterPro" id="IPR052193">
    <property type="entry name" value="Peptidase_C59"/>
</dbReference>
<keyword evidence="2 5" id="KW-0378">Hydrolase</keyword>
<dbReference type="AlphaFoldDB" id="A0A1G6EGK4"/>
<dbReference type="InterPro" id="IPR029132">
    <property type="entry name" value="CBAH/NAAA_C"/>
</dbReference>
<dbReference type="EMBL" id="FMXQ01000012">
    <property type="protein sequence ID" value="SDB56571.1"/>
    <property type="molecule type" value="Genomic_DNA"/>
</dbReference>
<protein>
    <submittedName>
        <fullName evidence="5">Choloylglycine hydrolase</fullName>
    </submittedName>
</protein>
<comment type="similarity">
    <text evidence="1">Belongs to the peptidase C59 family.</text>
</comment>
<keyword evidence="6" id="KW-1185">Reference proteome</keyword>
<name>A0A1G6EGK4_9HYPH</name>
<dbReference type="SUPFAM" id="SSF56235">
    <property type="entry name" value="N-terminal nucleophile aminohydrolases (Ntn hydrolases)"/>
    <property type="match status" value="1"/>
</dbReference>
<dbReference type="RefSeq" id="WP_090880565.1">
    <property type="nucleotide sequence ID" value="NZ_FMXQ01000012.1"/>
</dbReference>
<dbReference type="PANTHER" id="PTHR35527">
    <property type="entry name" value="CHOLOYLGLYCINE HYDROLASE"/>
    <property type="match status" value="1"/>
</dbReference>
<feature type="signal peptide" evidence="3">
    <location>
        <begin position="1"/>
        <end position="29"/>
    </location>
</feature>
<evidence type="ECO:0000256" key="2">
    <source>
        <dbReference type="ARBA" id="ARBA00022801"/>
    </source>
</evidence>
<dbReference type="STRING" id="665467.SAMN02982931_04496"/>
<keyword evidence="3" id="KW-0732">Signal</keyword>
<feature type="chain" id="PRO_5011614399" evidence="3">
    <location>
        <begin position="30"/>
        <end position="369"/>
    </location>
</feature>
<feature type="domain" description="Choloylglycine hydrolase/NAAA C-terminal" evidence="4">
    <location>
        <begin position="30"/>
        <end position="353"/>
    </location>
</feature>
<dbReference type="Proteomes" id="UP000199071">
    <property type="component" value="Unassembled WGS sequence"/>
</dbReference>